<dbReference type="Gene3D" id="3.40.1230.10">
    <property type="entry name" value="MTH938-like"/>
    <property type="match status" value="1"/>
</dbReference>
<reference evidence="1" key="1">
    <citation type="submission" date="2023-03" db="EMBL/GenBank/DDBJ databases">
        <title>Mating type loci evolution in Malassezia.</title>
        <authorList>
            <person name="Coelho M.A."/>
        </authorList>
    </citation>
    <scope>NUCLEOTIDE SEQUENCE</scope>
    <source>
        <strain evidence="1">CBS 11721</strain>
    </source>
</reference>
<keyword evidence="2" id="KW-1185">Reference proteome</keyword>
<dbReference type="InterPro" id="IPR036748">
    <property type="entry name" value="MTH938-like_sf"/>
</dbReference>
<dbReference type="GO" id="GO:0005743">
    <property type="term" value="C:mitochondrial inner membrane"/>
    <property type="evidence" value="ECO:0007669"/>
    <property type="project" value="TreeGrafter"/>
</dbReference>
<dbReference type="EMBL" id="CP119882">
    <property type="protein sequence ID" value="WFD36953.1"/>
    <property type="molecule type" value="Genomic_DNA"/>
</dbReference>
<evidence type="ECO:0008006" key="3">
    <source>
        <dbReference type="Google" id="ProtNLM"/>
    </source>
</evidence>
<sequence>MAASLRSFARVAVIQTRFAPALHRVPSIQSHISTKALRIHTSAVRKGALDDAGGLTNILEDESIPIRVANVSKEEIVLADGLVLPPNCLFLNGHIFTWNTPVVKMMEVMPNGRGWEAWTDDIWTIFETVTPRPELLIIGTGDTVLPVPPSIRSFLNSLGIQLDVQSTRNACSTYNLLSEEGRRVSAAFVRVE</sequence>
<organism evidence="1 2">
    <name type="scientific">Malassezia cuniculi</name>
    <dbReference type="NCBI Taxonomy" id="948313"/>
    <lineage>
        <taxon>Eukaryota</taxon>
        <taxon>Fungi</taxon>
        <taxon>Dikarya</taxon>
        <taxon>Basidiomycota</taxon>
        <taxon>Ustilaginomycotina</taxon>
        <taxon>Malasseziomycetes</taxon>
        <taxon>Malasseziales</taxon>
        <taxon>Malasseziaceae</taxon>
        <taxon>Malassezia</taxon>
    </lineage>
</organism>
<protein>
    <recommendedName>
        <fullName evidence="3">NADH dehydrogenase [ubiquinone] 1 alpha subcomplex assembly factor 3</fullName>
    </recommendedName>
</protein>
<dbReference type="InterPro" id="IPR007523">
    <property type="entry name" value="NDUFAF3/AAMDC"/>
</dbReference>
<dbReference type="AlphaFoldDB" id="A0AAF0F2C4"/>
<name>A0AAF0F2C4_9BASI</name>
<dbReference type="Proteomes" id="UP001219933">
    <property type="component" value="Chromosome 6"/>
</dbReference>
<dbReference type="GO" id="GO:0032981">
    <property type="term" value="P:mitochondrial respiratory chain complex I assembly"/>
    <property type="evidence" value="ECO:0007669"/>
    <property type="project" value="TreeGrafter"/>
</dbReference>
<evidence type="ECO:0000313" key="2">
    <source>
        <dbReference type="Proteomes" id="UP001219933"/>
    </source>
</evidence>
<gene>
    <name evidence="1" type="ORF">MCUN1_003845</name>
</gene>
<evidence type="ECO:0000313" key="1">
    <source>
        <dbReference type="EMBL" id="WFD36953.1"/>
    </source>
</evidence>
<dbReference type="Pfam" id="PF04430">
    <property type="entry name" value="DUF498"/>
    <property type="match status" value="1"/>
</dbReference>
<dbReference type="PANTHER" id="PTHR21192">
    <property type="entry name" value="NUCLEAR PROTEIN E3-3"/>
    <property type="match status" value="1"/>
</dbReference>
<proteinExistence type="predicted"/>
<dbReference type="PANTHER" id="PTHR21192:SF2">
    <property type="entry name" value="NADH DEHYDROGENASE [UBIQUINONE] 1 ALPHA SUBCOMPLEX ASSEMBLY FACTOR 3"/>
    <property type="match status" value="1"/>
</dbReference>
<accession>A0AAF0F2C4</accession>
<dbReference type="SUPFAM" id="SSF64076">
    <property type="entry name" value="MTH938-like"/>
    <property type="match status" value="1"/>
</dbReference>